<comment type="subcellular location">
    <subcellularLocation>
        <location evidence="1">Cell membrane</location>
        <topology evidence="1">Multi-pass membrane protein</topology>
    </subcellularLocation>
</comment>
<feature type="domain" description="GGDEF" evidence="7">
    <location>
        <begin position="405"/>
        <end position="535"/>
    </location>
</feature>
<feature type="transmembrane region" description="Helical" evidence="6">
    <location>
        <begin position="300"/>
        <end position="319"/>
    </location>
</feature>
<dbReference type="RefSeq" id="WP_148452358.1">
    <property type="nucleotide sequence ID" value="NZ_VSDO01000002.1"/>
</dbReference>
<comment type="caution">
    <text evidence="8">The sequence shown here is derived from an EMBL/GenBank/DDBJ whole genome shotgun (WGS) entry which is preliminary data.</text>
</comment>
<protein>
    <submittedName>
        <fullName evidence="8">Diguanylate cyclase</fullName>
    </submittedName>
</protein>
<dbReference type="AlphaFoldDB" id="A0A5D0CUJ0"/>
<dbReference type="SUPFAM" id="SSF103190">
    <property type="entry name" value="Sensory domain-like"/>
    <property type="match status" value="2"/>
</dbReference>
<proteinExistence type="predicted"/>
<dbReference type="Gene3D" id="3.30.70.270">
    <property type="match status" value="1"/>
</dbReference>
<evidence type="ECO:0000256" key="1">
    <source>
        <dbReference type="ARBA" id="ARBA00004651"/>
    </source>
</evidence>
<dbReference type="NCBIfam" id="TIGR00254">
    <property type="entry name" value="GGDEF"/>
    <property type="match status" value="1"/>
</dbReference>
<dbReference type="InterPro" id="IPR000160">
    <property type="entry name" value="GGDEF_dom"/>
</dbReference>
<dbReference type="Proteomes" id="UP000325218">
    <property type="component" value="Unassembled WGS sequence"/>
</dbReference>
<dbReference type="CDD" id="cd01949">
    <property type="entry name" value="GGDEF"/>
    <property type="match status" value="1"/>
</dbReference>
<dbReference type="InterPro" id="IPR033479">
    <property type="entry name" value="dCache_1"/>
</dbReference>
<dbReference type="PANTHER" id="PTHR45138:SF9">
    <property type="entry name" value="DIGUANYLATE CYCLASE DGCM-RELATED"/>
    <property type="match status" value="1"/>
</dbReference>
<dbReference type="Pfam" id="PF02743">
    <property type="entry name" value="dCache_1"/>
    <property type="match status" value="1"/>
</dbReference>
<keyword evidence="5 6" id="KW-0472">Membrane</keyword>
<accession>A0A5D0CUJ0</accession>
<feature type="transmembrane region" description="Helical" evidence="6">
    <location>
        <begin position="20"/>
        <end position="42"/>
    </location>
</feature>
<evidence type="ECO:0000256" key="4">
    <source>
        <dbReference type="ARBA" id="ARBA00022989"/>
    </source>
</evidence>
<dbReference type="EMBL" id="VSDO01000002">
    <property type="protein sequence ID" value="TYA13562.1"/>
    <property type="molecule type" value="Genomic_DNA"/>
</dbReference>
<dbReference type="SMART" id="SM00267">
    <property type="entry name" value="GGDEF"/>
    <property type="match status" value="1"/>
</dbReference>
<dbReference type="CDD" id="cd18773">
    <property type="entry name" value="PDC1_HK_sensor"/>
    <property type="match status" value="1"/>
</dbReference>
<evidence type="ECO:0000259" key="7">
    <source>
        <dbReference type="PROSITE" id="PS50887"/>
    </source>
</evidence>
<evidence type="ECO:0000313" key="8">
    <source>
        <dbReference type="EMBL" id="TYA13562.1"/>
    </source>
</evidence>
<dbReference type="Pfam" id="PF00990">
    <property type="entry name" value="GGDEF"/>
    <property type="match status" value="1"/>
</dbReference>
<dbReference type="InterPro" id="IPR029151">
    <property type="entry name" value="Sensor-like_sf"/>
</dbReference>
<dbReference type="PROSITE" id="PS50887">
    <property type="entry name" value="GGDEF"/>
    <property type="match status" value="1"/>
</dbReference>
<gene>
    <name evidence="8" type="ORF">FRY98_13030</name>
</gene>
<dbReference type="Gene3D" id="3.30.450.20">
    <property type="entry name" value="PAS domain"/>
    <property type="match status" value="2"/>
</dbReference>
<name>A0A5D0CUJ0_9BACL</name>
<organism evidence="8 9">
    <name type="scientific">Paenibacillus faecis</name>
    <dbReference type="NCBI Taxonomy" id="862114"/>
    <lineage>
        <taxon>Bacteria</taxon>
        <taxon>Bacillati</taxon>
        <taxon>Bacillota</taxon>
        <taxon>Bacilli</taxon>
        <taxon>Bacillales</taxon>
        <taxon>Paenibacillaceae</taxon>
        <taxon>Paenibacillus</taxon>
    </lineage>
</organism>
<keyword evidence="2" id="KW-1003">Cell membrane</keyword>
<dbReference type="PANTHER" id="PTHR45138">
    <property type="entry name" value="REGULATORY COMPONENTS OF SENSORY TRANSDUCTION SYSTEM"/>
    <property type="match status" value="1"/>
</dbReference>
<dbReference type="GO" id="GO:0052621">
    <property type="term" value="F:diguanylate cyclase activity"/>
    <property type="evidence" value="ECO:0007669"/>
    <property type="project" value="TreeGrafter"/>
</dbReference>
<dbReference type="SUPFAM" id="SSF55073">
    <property type="entry name" value="Nucleotide cyclase"/>
    <property type="match status" value="1"/>
</dbReference>
<dbReference type="CDD" id="cd12912">
    <property type="entry name" value="PDC2_MCP_like"/>
    <property type="match status" value="1"/>
</dbReference>
<dbReference type="InterPro" id="IPR050469">
    <property type="entry name" value="Diguanylate_Cyclase"/>
</dbReference>
<dbReference type="InterPro" id="IPR043128">
    <property type="entry name" value="Rev_trsase/Diguanyl_cyclase"/>
</dbReference>
<evidence type="ECO:0000256" key="2">
    <source>
        <dbReference type="ARBA" id="ARBA00022475"/>
    </source>
</evidence>
<dbReference type="InterPro" id="IPR029787">
    <property type="entry name" value="Nucleotide_cyclase"/>
</dbReference>
<dbReference type="OrthoDB" id="9759607at2"/>
<reference evidence="8 9" key="1">
    <citation type="submission" date="2019-08" db="EMBL/GenBank/DDBJ databases">
        <title>Genome sequencing of Paenibacillus faecis DSM 23593(T).</title>
        <authorList>
            <person name="Kook J.-K."/>
            <person name="Park S.-N."/>
            <person name="Lim Y.K."/>
        </authorList>
    </citation>
    <scope>NUCLEOTIDE SEQUENCE [LARGE SCALE GENOMIC DNA]</scope>
    <source>
        <strain evidence="8 9">DSM 23593</strain>
    </source>
</reference>
<sequence>MNSLLNKPQSLPHQREKRISLTAVFIGFVSLSVLLTLTISIISSTQAQKKSLIHNTLALNFTTAVQMSKTMDSLFQFMQSGLTHAAGNFNESWETLPQEDMESRTDLIRNSGGYFNSIVLVDEEGKVRATSPSSIGTTGSRITSQAGRTALKSKKAFISEVYMTSVTKRIIVFISEPLFDQNGNYQGFIGGSIYLQDKNVLNQIFGGQFEKNGTSYFYIVDSKGQLLYHPDKNRIGKDISANPVVQQLMKGKGGMQQYVNLDKVDSLAGYTPIPSSGWGIVVVSPTKIINDQLLRHVLQLLLYMLVPLAVLIFIVVWTARQIVNPFVSLANVVRNFEQGGSVPSKPRVHWNREADLLTDTVVRALHNFRRQSEQLTHEAMTDPLTGLMNRRTFEDTIRRWIDQRVPFAILVLDIDKFKVINDTYGHQTGDVVLKQVAGIIQAGVTPQDVSSRFGGEEFVVLLRNLEPSEAFLKAEEIRKSVEQAVLIIDHPVTLSIGVALYPQHSSTATEIFHLADNALYLAKEGGRNRTVMIQEQERA</sequence>
<evidence type="ECO:0000256" key="5">
    <source>
        <dbReference type="ARBA" id="ARBA00023136"/>
    </source>
</evidence>
<keyword evidence="3 6" id="KW-0812">Transmembrane</keyword>
<dbReference type="GO" id="GO:0005886">
    <property type="term" value="C:plasma membrane"/>
    <property type="evidence" value="ECO:0007669"/>
    <property type="project" value="UniProtKB-SubCell"/>
</dbReference>
<evidence type="ECO:0000256" key="6">
    <source>
        <dbReference type="SAM" id="Phobius"/>
    </source>
</evidence>
<keyword evidence="9" id="KW-1185">Reference proteome</keyword>
<dbReference type="FunFam" id="3.30.70.270:FF:000001">
    <property type="entry name" value="Diguanylate cyclase domain protein"/>
    <property type="match status" value="1"/>
</dbReference>
<keyword evidence="4 6" id="KW-1133">Transmembrane helix</keyword>
<evidence type="ECO:0000256" key="3">
    <source>
        <dbReference type="ARBA" id="ARBA00022692"/>
    </source>
</evidence>
<evidence type="ECO:0000313" key="9">
    <source>
        <dbReference type="Proteomes" id="UP000325218"/>
    </source>
</evidence>